<feature type="domain" description="Hemerythrin-like" evidence="2">
    <location>
        <begin position="18"/>
        <end position="142"/>
    </location>
</feature>
<dbReference type="HOGENOM" id="CLU_1093351_0_0_11"/>
<reference evidence="4 5" key="1">
    <citation type="journal article" date="2012" name="Stand. Genomic Sci.">
        <title>Genome sequence of the ocean sediment bacterium Saccharomonospora marina type strain (XMU15(T)).</title>
        <authorList>
            <person name="Klenk H.P."/>
            <person name="Lu M."/>
            <person name="Lucas S."/>
            <person name="Lapidus A."/>
            <person name="Copeland A."/>
            <person name="Pitluck S."/>
            <person name="Goodwin L.A."/>
            <person name="Han C."/>
            <person name="Tapia R."/>
            <person name="Brambilla E.M."/>
            <person name="Potter G."/>
            <person name="Land M."/>
            <person name="Ivanova N."/>
            <person name="Rohde M."/>
            <person name="Goker M."/>
            <person name="Detter J.C."/>
            <person name="Li W.J."/>
            <person name="Kyrpides N.C."/>
            <person name="Woyke T."/>
        </authorList>
    </citation>
    <scope>NUCLEOTIDE SEQUENCE [LARGE SCALE GENOMIC DNA]</scope>
    <source>
        <strain evidence="4 5">XMU15</strain>
    </source>
</reference>
<dbReference type="eggNOG" id="COG4309">
    <property type="taxonomic scope" value="Bacteria"/>
</dbReference>
<proteinExistence type="predicted"/>
<dbReference type="STRING" id="882083.SacmaDRAFT_4674"/>
<keyword evidence="5" id="KW-1185">Reference proteome</keyword>
<dbReference type="Pfam" id="PF10006">
    <property type="entry name" value="DUF2249"/>
    <property type="match status" value="1"/>
</dbReference>
<evidence type="ECO:0000313" key="4">
    <source>
        <dbReference type="EMBL" id="EHR52848.1"/>
    </source>
</evidence>
<dbReference type="EMBL" id="CM001439">
    <property type="protein sequence ID" value="EHR52848.1"/>
    <property type="molecule type" value="Genomic_DNA"/>
</dbReference>
<dbReference type="AlphaFoldDB" id="H5WXY1"/>
<accession>H5WXY1</accession>
<dbReference type="InterPro" id="IPR018720">
    <property type="entry name" value="DUF2249"/>
</dbReference>
<evidence type="ECO:0000256" key="1">
    <source>
        <dbReference type="SAM" id="MobiDB-lite"/>
    </source>
</evidence>
<protein>
    <recommendedName>
        <fullName evidence="6">Hemerythrin HHE cation binding domain-containing protein</fullName>
    </recommendedName>
</protein>
<evidence type="ECO:0000259" key="2">
    <source>
        <dbReference type="Pfam" id="PF01814"/>
    </source>
</evidence>
<feature type="region of interest" description="Disordered" evidence="1">
    <location>
        <begin position="165"/>
        <end position="189"/>
    </location>
</feature>
<name>H5WXY1_9PSEU</name>
<dbReference type="InterPro" id="IPR012312">
    <property type="entry name" value="Hemerythrin-like"/>
</dbReference>
<dbReference type="RefSeq" id="WP_009156226.1">
    <property type="nucleotide sequence ID" value="NZ_CM001439.1"/>
</dbReference>
<evidence type="ECO:0000259" key="3">
    <source>
        <dbReference type="Pfam" id="PF10006"/>
    </source>
</evidence>
<gene>
    <name evidence="4" type="ORF">SacmaDRAFT_4674</name>
</gene>
<evidence type="ECO:0000313" key="5">
    <source>
        <dbReference type="Proteomes" id="UP000004926"/>
    </source>
</evidence>
<dbReference type="Gene3D" id="1.20.120.520">
    <property type="entry name" value="nmb1532 protein domain like"/>
    <property type="match status" value="1"/>
</dbReference>
<organism evidence="4 5">
    <name type="scientific">Saccharomonospora marina XMU15</name>
    <dbReference type="NCBI Taxonomy" id="882083"/>
    <lineage>
        <taxon>Bacteria</taxon>
        <taxon>Bacillati</taxon>
        <taxon>Actinomycetota</taxon>
        <taxon>Actinomycetes</taxon>
        <taxon>Pseudonocardiales</taxon>
        <taxon>Pseudonocardiaceae</taxon>
        <taxon>Saccharomonospora</taxon>
    </lineage>
</organism>
<sequence>MATTSDVVVASSPQDAEAVEAVEQHHAELAGRLGALTTALVGAAESAEGERFEQAHRSAVRFCTEELLPHAAAEERLLYPAARSREARLVDGMIAEHNSIKGLVDELSAAEQPVRAAAAIRALRALFEVHLLKENELLLPVLAQDPAVSLSTVLEGMHELLGGAEQTESTPSDHGHGHGSCGCGESDSGTPELDVRAVPHAIRHATVFGAFDAIGTGGSLVLVAPHDPLPLLRQLDERAAGRVDVEYLERGPQAWRLRLTRT</sequence>
<feature type="domain" description="DUF2249" evidence="3">
    <location>
        <begin position="192"/>
        <end position="261"/>
    </location>
</feature>
<dbReference type="Proteomes" id="UP000004926">
    <property type="component" value="Chromosome"/>
</dbReference>
<dbReference type="Pfam" id="PF01814">
    <property type="entry name" value="Hemerythrin"/>
    <property type="match status" value="1"/>
</dbReference>
<evidence type="ECO:0008006" key="6">
    <source>
        <dbReference type="Google" id="ProtNLM"/>
    </source>
</evidence>